<feature type="binding site" evidence="10">
    <location>
        <position position="612"/>
    </location>
    <ligand>
        <name>ATP</name>
        <dbReference type="ChEBI" id="CHEBI:30616"/>
    </ligand>
</feature>
<gene>
    <name evidence="10" type="primary">ileS</name>
    <name evidence="13" type="ORF">J3E07_000184</name>
</gene>
<feature type="short sequence motif" description="'KMSKS' region" evidence="10">
    <location>
        <begin position="609"/>
        <end position="613"/>
    </location>
</feature>
<dbReference type="EMBL" id="JAGGMV010000001">
    <property type="protein sequence ID" value="MBP2200786.1"/>
    <property type="molecule type" value="Genomic_DNA"/>
</dbReference>
<dbReference type="InterPro" id="IPR002301">
    <property type="entry name" value="Ile-tRNA-ligase"/>
</dbReference>
<comment type="subcellular location">
    <subcellularLocation>
        <location evidence="10">Cytoplasm</location>
    </subcellularLocation>
</comment>
<dbReference type="HAMAP" id="MF_02003">
    <property type="entry name" value="Ile_tRNA_synth_type2"/>
    <property type="match status" value="1"/>
</dbReference>
<keyword evidence="5 10" id="KW-0862">Zinc</keyword>
<dbReference type="InterPro" id="IPR023586">
    <property type="entry name" value="Ile-tRNA-ligase_type2"/>
</dbReference>
<evidence type="ECO:0000256" key="2">
    <source>
        <dbReference type="ARBA" id="ARBA00022598"/>
    </source>
</evidence>
<evidence type="ECO:0000256" key="10">
    <source>
        <dbReference type="HAMAP-Rule" id="MF_02003"/>
    </source>
</evidence>
<dbReference type="PANTHER" id="PTHR42780:SF1">
    <property type="entry name" value="ISOLEUCINE--TRNA LIGASE, CYTOPLASMIC"/>
    <property type="match status" value="1"/>
</dbReference>
<comment type="subunit">
    <text evidence="10">Monomer.</text>
</comment>
<organism evidence="13 14">
    <name type="scientific">Methanococcus voltae</name>
    <dbReference type="NCBI Taxonomy" id="2188"/>
    <lineage>
        <taxon>Archaea</taxon>
        <taxon>Methanobacteriati</taxon>
        <taxon>Methanobacteriota</taxon>
        <taxon>Methanomada group</taxon>
        <taxon>Methanococci</taxon>
        <taxon>Methanococcales</taxon>
        <taxon>Methanococcaceae</taxon>
        <taxon>Methanococcus</taxon>
    </lineage>
</organism>
<keyword evidence="7 10" id="KW-0648">Protein biosynthesis</keyword>
<dbReference type="Pfam" id="PF00133">
    <property type="entry name" value="tRNA-synt_1"/>
    <property type="match status" value="1"/>
</dbReference>
<dbReference type="GO" id="GO:0006428">
    <property type="term" value="P:isoleucyl-tRNA aminoacylation"/>
    <property type="evidence" value="ECO:0007669"/>
    <property type="project" value="UniProtKB-UniRule"/>
</dbReference>
<dbReference type="EC" id="6.1.1.5" evidence="10"/>
<evidence type="ECO:0000313" key="13">
    <source>
        <dbReference type="EMBL" id="MBP2200786.1"/>
    </source>
</evidence>
<dbReference type="InterPro" id="IPR001412">
    <property type="entry name" value="aa-tRNA-synth_I_CS"/>
</dbReference>
<keyword evidence="8 10" id="KW-0030">Aminoacyl-tRNA synthetase</keyword>
<reference evidence="13" key="1">
    <citation type="submission" date="2021-03" db="EMBL/GenBank/DDBJ databases">
        <title>Genomic Encyclopedia of Type Strains, Phase IV (KMG-V): Genome sequencing to study the core and pangenomes of soil and plant-associated prokaryotes.</title>
        <authorList>
            <person name="Whitman W."/>
        </authorList>
    </citation>
    <scope>NUCLEOTIDE SEQUENCE</scope>
    <source>
        <strain evidence="13">C4</strain>
    </source>
</reference>
<dbReference type="Pfam" id="PF08264">
    <property type="entry name" value="Anticodon_1"/>
    <property type="match status" value="1"/>
</dbReference>
<evidence type="ECO:0000256" key="4">
    <source>
        <dbReference type="ARBA" id="ARBA00022741"/>
    </source>
</evidence>
<comment type="catalytic activity">
    <reaction evidence="9 10">
        <text>tRNA(Ile) + L-isoleucine + ATP = L-isoleucyl-tRNA(Ile) + AMP + diphosphate</text>
        <dbReference type="Rhea" id="RHEA:11060"/>
        <dbReference type="Rhea" id="RHEA-COMP:9666"/>
        <dbReference type="Rhea" id="RHEA-COMP:9695"/>
        <dbReference type="ChEBI" id="CHEBI:30616"/>
        <dbReference type="ChEBI" id="CHEBI:33019"/>
        <dbReference type="ChEBI" id="CHEBI:58045"/>
        <dbReference type="ChEBI" id="CHEBI:78442"/>
        <dbReference type="ChEBI" id="CHEBI:78528"/>
        <dbReference type="ChEBI" id="CHEBI:456215"/>
        <dbReference type="EC" id="6.1.1.5"/>
    </reaction>
</comment>
<dbReference type="InterPro" id="IPR033709">
    <property type="entry name" value="Anticodon_Ile_ABEc"/>
</dbReference>
<dbReference type="InterPro" id="IPR009008">
    <property type="entry name" value="Val/Leu/Ile-tRNA-synth_edit"/>
</dbReference>
<dbReference type="FunFam" id="3.40.50.620:FF:000286">
    <property type="entry name" value="Isoleucine--tRNA ligase"/>
    <property type="match status" value="1"/>
</dbReference>
<dbReference type="GO" id="GO:0005737">
    <property type="term" value="C:cytoplasm"/>
    <property type="evidence" value="ECO:0007669"/>
    <property type="project" value="UniProtKB-SubCell"/>
</dbReference>
<dbReference type="GO" id="GO:0008270">
    <property type="term" value="F:zinc ion binding"/>
    <property type="evidence" value="ECO:0007669"/>
    <property type="project" value="UniProtKB-UniRule"/>
</dbReference>
<comment type="domain">
    <text evidence="10">IleRS has two distinct active sites: one for aminoacylation and one for editing. The misactivated valine is translocated from the active site to the editing site, which sterically excludes the correctly activated isoleucine. The single editing site contains two valyl binding pockets, one specific for each substrate (Val-AMP or Val-tRNA(Ile)).</text>
</comment>
<dbReference type="InterPro" id="IPR013155">
    <property type="entry name" value="M/V/L/I-tRNA-synth_anticd-bd"/>
</dbReference>
<dbReference type="NCBIfam" id="TIGR00392">
    <property type="entry name" value="ileS"/>
    <property type="match status" value="1"/>
</dbReference>
<feature type="domain" description="Methionyl/Valyl/Leucyl/Isoleucyl-tRNA synthetase anticodon-binding" evidence="12">
    <location>
        <begin position="693"/>
        <end position="838"/>
    </location>
</feature>
<dbReference type="Gene3D" id="1.10.730.10">
    <property type="entry name" value="Isoleucyl-tRNA Synthetase, Domain 1"/>
    <property type="match status" value="1"/>
</dbReference>
<feature type="short sequence motif" description="'HIGH' region" evidence="10">
    <location>
        <begin position="48"/>
        <end position="58"/>
    </location>
</feature>
<feature type="domain" description="Aminoacyl-tRNA synthetase class Ia" evidence="11">
    <location>
        <begin position="17"/>
        <end position="641"/>
    </location>
</feature>
<comment type="cofactor">
    <cofactor evidence="10">
        <name>Zn(2+)</name>
        <dbReference type="ChEBI" id="CHEBI:29105"/>
    </cofactor>
</comment>
<dbReference type="GO" id="GO:0005524">
    <property type="term" value="F:ATP binding"/>
    <property type="evidence" value="ECO:0007669"/>
    <property type="project" value="UniProtKB-UniRule"/>
</dbReference>
<dbReference type="Proteomes" id="UP000740329">
    <property type="component" value="Unassembled WGS sequence"/>
</dbReference>
<keyword evidence="3 10" id="KW-0479">Metal-binding</keyword>
<sequence>MKSVGGLDFVEMDKSVKEFWEKNNIYKKVKALNATANNPDYYFVDGPPYCSGAIHLGTAWNKTIKDTVLRFKRMEGFNVSDMAGWDMHGLPIEVKVENEFKLSSKKDIETKIGTQVFIDKCKEFALTHKANMEKQFKNLGVWLDWENAYMPIKKEYMEMGWWTLKKAHEKDLLEKDLRVGYWCPRCETSLAEHEVRGEYKDVVDPSAYVKFQLKDAENEYIVIWTTTPWTLPSNLLVAVGNEFDYAKVEVIRTDNETAETSKQIWIVAEALVESVMKKAINTAEYQGKTLEYNVLETFKGSELVGKKYIHPFMEENERQKEFAELENAHMIVEGDHVTTEGGTGLVHTAPGFGEDDFAVGTKYGLPAYAPLDDNGKYTESIWKGLFIKDMDEKIVDLLSEKDLLVNYGKSKHSYPHCWRCKTPLLFRSTEQWFLSISKIKDSIIKHGKTVGWTPNWVETRYVNGVTFVGDWNISRQRYWGIPLPIWVCEECGKYEVIGSIAELEEKSIEPVKLDDIHKPSVDPVKIKCSCGGVMSRVPDVLDVWYDSGLAPYASTGSKTLKKADFITEGHDQVTKWFYSQHALSELVFGDIPYKKCLMHGFTLDEKGEKMSKSLGNIVSPDDVIAKYGADILRFYLLSANKAWEDLRFAYSELEEVRSMLNTLWNSYSFSVNYMTLDDFVPNMDYLENCRVEDRWILSKVNSLVKTSKEALEQPFLHTYTWAIRDFVLNDLSRWYIKLIRDRTWQEKDSKDKLAVYQTLYYVLLKLVTVMAPVVPHISERIYQNLKFEELGMPESISMLNIEYDESMINKELENDISLVREIVDGLLRGRDKIKYTLRYPIYKITLPEEIKNSVEKYDYIIKEQGNVKEIEFKEFEGNIIVKPNFKELGKVFRSDVPKVVKFINSIDGKELKDALKNGSYTGEFEIKPEYVEFRVEIPENIVGIEFSKGNFYIHNEIKPELIKEGLAREVIRRIQSMRKDLDLEVNEKISVLYSGIEFNEELLSRIAKEVRGNFVSDSDIDSNDSSVYNQEWTIKTPNEETYDLKISVKRISQ</sequence>
<dbReference type="RefSeq" id="WP_209590160.1">
    <property type="nucleotide sequence ID" value="NZ_JAGGMV010000001.1"/>
</dbReference>
<comment type="function">
    <text evidence="10">Catalyzes the attachment of isoleucine to tRNA(Ile). As IleRS can inadvertently accommodate and process structurally similar amino acids such as valine, to avoid such errors it has two additional distinct tRNA(Ile)-dependent editing activities. One activity is designated as 'pretransfer' editing and involves the hydrolysis of activated Val-AMP. The other activity is designated 'posttransfer' editing and involves deacylation of mischarged Val-tRNA(Ile).</text>
</comment>
<comment type="caution">
    <text evidence="13">The sequence shown here is derived from an EMBL/GenBank/DDBJ whole genome shotgun (WGS) entry which is preliminary data.</text>
</comment>
<evidence type="ECO:0000259" key="12">
    <source>
        <dbReference type="Pfam" id="PF08264"/>
    </source>
</evidence>
<dbReference type="InterPro" id="IPR009080">
    <property type="entry name" value="tRNAsynth_Ia_anticodon-bd"/>
</dbReference>
<dbReference type="GO" id="GO:0000049">
    <property type="term" value="F:tRNA binding"/>
    <property type="evidence" value="ECO:0007669"/>
    <property type="project" value="InterPro"/>
</dbReference>
<evidence type="ECO:0000256" key="1">
    <source>
        <dbReference type="ARBA" id="ARBA00022490"/>
    </source>
</evidence>
<name>A0A8J7RH27_METVO</name>
<evidence type="ECO:0000256" key="8">
    <source>
        <dbReference type="ARBA" id="ARBA00023146"/>
    </source>
</evidence>
<evidence type="ECO:0000259" key="11">
    <source>
        <dbReference type="Pfam" id="PF00133"/>
    </source>
</evidence>
<dbReference type="PANTHER" id="PTHR42780">
    <property type="entry name" value="SOLEUCYL-TRNA SYNTHETASE"/>
    <property type="match status" value="1"/>
</dbReference>
<evidence type="ECO:0000313" key="14">
    <source>
        <dbReference type="Proteomes" id="UP000740329"/>
    </source>
</evidence>
<proteinExistence type="inferred from homology"/>
<dbReference type="Pfam" id="PF19302">
    <property type="entry name" value="DUF5915"/>
    <property type="match status" value="1"/>
</dbReference>
<comment type="similarity">
    <text evidence="10">Belongs to the class-I aminoacyl-tRNA synthetase family. IleS type 2 subfamily.</text>
</comment>
<keyword evidence="4 10" id="KW-0547">Nucleotide-binding</keyword>
<dbReference type="CDD" id="cd00818">
    <property type="entry name" value="IleRS_core"/>
    <property type="match status" value="1"/>
</dbReference>
<accession>A0A8J7RH27</accession>
<keyword evidence="1 10" id="KW-0963">Cytoplasm</keyword>
<dbReference type="SUPFAM" id="SSF52374">
    <property type="entry name" value="Nucleotidylyl transferase"/>
    <property type="match status" value="1"/>
</dbReference>
<evidence type="ECO:0000256" key="6">
    <source>
        <dbReference type="ARBA" id="ARBA00022840"/>
    </source>
</evidence>
<evidence type="ECO:0000256" key="7">
    <source>
        <dbReference type="ARBA" id="ARBA00022917"/>
    </source>
</evidence>
<dbReference type="CDD" id="cd07961">
    <property type="entry name" value="Anticodon_Ia_Ile_ABEc"/>
    <property type="match status" value="1"/>
</dbReference>
<dbReference type="AlphaFoldDB" id="A0A8J7RH27"/>
<protein>
    <recommendedName>
        <fullName evidence="10">Isoleucine--tRNA ligase</fullName>
        <ecNumber evidence="10">6.1.1.5</ecNumber>
    </recommendedName>
    <alternativeName>
        <fullName evidence="10">Isoleucyl-tRNA synthetase</fullName>
        <shortName evidence="10">IleRS</shortName>
    </alternativeName>
</protein>
<dbReference type="InterPro" id="IPR014729">
    <property type="entry name" value="Rossmann-like_a/b/a_fold"/>
</dbReference>
<dbReference type="Gene3D" id="3.40.50.620">
    <property type="entry name" value="HUPs"/>
    <property type="match status" value="2"/>
</dbReference>
<keyword evidence="2 10" id="KW-0436">Ligase</keyword>
<dbReference type="InterPro" id="IPR002300">
    <property type="entry name" value="aa-tRNA-synth_Ia"/>
</dbReference>
<dbReference type="GO" id="GO:0002161">
    <property type="term" value="F:aminoacyl-tRNA deacylase activity"/>
    <property type="evidence" value="ECO:0007669"/>
    <property type="project" value="InterPro"/>
</dbReference>
<dbReference type="SUPFAM" id="SSF50677">
    <property type="entry name" value="ValRS/IleRS/LeuRS editing domain"/>
    <property type="match status" value="1"/>
</dbReference>
<dbReference type="SUPFAM" id="SSF47323">
    <property type="entry name" value="Anticodon-binding domain of a subclass of class I aminoacyl-tRNA synthetases"/>
    <property type="match status" value="1"/>
</dbReference>
<evidence type="ECO:0000256" key="5">
    <source>
        <dbReference type="ARBA" id="ARBA00022833"/>
    </source>
</evidence>
<dbReference type="PRINTS" id="PR00984">
    <property type="entry name" value="TRNASYNTHILE"/>
</dbReference>
<evidence type="ECO:0000256" key="3">
    <source>
        <dbReference type="ARBA" id="ARBA00022723"/>
    </source>
</evidence>
<evidence type="ECO:0000256" key="9">
    <source>
        <dbReference type="ARBA" id="ARBA00048359"/>
    </source>
</evidence>
<dbReference type="GO" id="GO:0004822">
    <property type="term" value="F:isoleucine-tRNA ligase activity"/>
    <property type="evidence" value="ECO:0007669"/>
    <property type="project" value="UniProtKB-UniRule"/>
</dbReference>
<keyword evidence="6 10" id="KW-0067">ATP-binding</keyword>
<dbReference type="PROSITE" id="PS00178">
    <property type="entry name" value="AA_TRNA_LIGASE_I"/>
    <property type="match status" value="1"/>
</dbReference>